<dbReference type="GO" id="GO:0097367">
    <property type="term" value="F:carbohydrate derivative binding"/>
    <property type="evidence" value="ECO:0007669"/>
    <property type="project" value="InterPro"/>
</dbReference>
<dbReference type="InterPro" id="IPR009057">
    <property type="entry name" value="Homeodomain-like_sf"/>
</dbReference>
<feature type="domain" description="SIS" evidence="5">
    <location>
        <begin position="138"/>
        <end position="283"/>
    </location>
</feature>
<feature type="domain" description="HTH rpiR-type" evidence="4">
    <location>
        <begin position="8"/>
        <end position="84"/>
    </location>
</feature>
<evidence type="ECO:0000256" key="1">
    <source>
        <dbReference type="ARBA" id="ARBA00023015"/>
    </source>
</evidence>
<dbReference type="InterPro" id="IPR000281">
    <property type="entry name" value="HTH_RpiR"/>
</dbReference>
<proteinExistence type="predicted"/>
<evidence type="ECO:0000313" key="6">
    <source>
        <dbReference type="EMBL" id="KWS02710.1"/>
    </source>
</evidence>
<keyword evidence="1" id="KW-0805">Transcription regulation</keyword>
<dbReference type="PANTHER" id="PTHR30514:SF20">
    <property type="entry name" value="TRANSCRIPTIONAL REGULATOR"/>
    <property type="match status" value="1"/>
</dbReference>
<comment type="caution">
    <text evidence="6">The sequence shown here is derived from an EMBL/GenBank/DDBJ whole genome shotgun (WGS) entry which is preliminary data.</text>
</comment>
<dbReference type="CDD" id="cd05013">
    <property type="entry name" value="SIS_RpiR"/>
    <property type="match status" value="1"/>
</dbReference>
<evidence type="ECO:0000256" key="2">
    <source>
        <dbReference type="ARBA" id="ARBA00023125"/>
    </source>
</evidence>
<evidence type="ECO:0000256" key="3">
    <source>
        <dbReference type="ARBA" id="ARBA00023163"/>
    </source>
</evidence>
<dbReference type="Gene3D" id="3.40.50.10490">
    <property type="entry name" value="Glucose-6-phosphate isomerase like protein, domain 1"/>
    <property type="match status" value="1"/>
</dbReference>
<dbReference type="Pfam" id="PF01380">
    <property type="entry name" value="SIS"/>
    <property type="match status" value="1"/>
</dbReference>
<dbReference type="PROSITE" id="PS51071">
    <property type="entry name" value="HTH_RPIR"/>
    <property type="match status" value="1"/>
</dbReference>
<dbReference type="Gene3D" id="1.10.10.10">
    <property type="entry name" value="Winged helix-like DNA-binding domain superfamily/Winged helix DNA-binding domain"/>
    <property type="match status" value="1"/>
</dbReference>
<dbReference type="InterPro" id="IPR036388">
    <property type="entry name" value="WH-like_DNA-bd_sf"/>
</dbReference>
<dbReference type="GO" id="GO:0003677">
    <property type="term" value="F:DNA binding"/>
    <property type="evidence" value="ECO:0007669"/>
    <property type="project" value="UniProtKB-KW"/>
</dbReference>
<dbReference type="PANTHER" id="PTHR30514">
    <property type="entry name" value="GLUCOKINASE"/>
    <property type="match status" value="1"/>
</dbReference>
<evidence type="ECO:0000259" key="5">
    <source>
        <dbReference type="PROSITE" id="PS51464"/>
    </source>
</evidence>
<reference evidence="6 7" key="1">
    <citation type="journal article" date="2014" name="Genome Announc.">
        <title>Draft Genome Sequence of Lysobacter capsici AZ78, a Bacterium Antagonistic to Plant-Pathogenic Oomycetes.</title>
        <authorList>
            <person name="Puopolo G."/>
            <person name="Sonego P."/>
            <person name="Engelen K."/>
            <person name="Pertot I."/>
        </authorList>
    </citation>
    <scope>NUCLEOTIDE SEQUENCE [LARGE SCALE GENOMIC DNA]</scope>
    <source>
        <strain evidence="6 7">AZ78</strain>
    </source>
</reference>
<dbReference type="Proteomes" id="UP000023435">
    <property type="component" value="Unassembled WGS sequence"/>
</dbReference>
<dbReference type="GO" id="GO:1901135">
    <property type="term" value="P:carbohydrate derivative metabolic process"/>
    <property type="evidence" value="ECO:0007669"/>
    <property type="project" value="InterPro"/>
</dbReference>
<dbReference type="InterPro" id="IPR035472">
    <property type="entry name" value="RpiR-like_SIS"/>
</dbReference>
<dbReference type="SUPFAM" id="SSF46689">
    <property type="entry name" value="Homeodomain-like"/>
    <property type="match status" value="1"/>
</dbReference>
<keyword evidence="7" id="KW-1185">Reference proteome</keyword>
<dbReference type="PROSITE" id="PS51464">
    <property type="entry name" value="SIS"/>
    <property type="match status" value="1"/>
</dbReference>
<dbReference type="GO" id="GO:0003700">
    <property type="term" value="F:DNA-binding transcription factor activity"/>
    <property type="evidence" value="ECO:0007669"/>
    <property type="project" value="InterPro"/>
</dbReference>
<dbReference type="EMBL" id="JAJA02000001">
    <property type="protein sequence ID" value="KWS02710.1"/>
    <property type="molecule type" value="Genomic_DNA"/>
</dbReference>
<gene>
    <name evidence="6" type="ORF">AZ78_0254</name>
</gene>
<dbReference type="OrthoDB" id="9814005at2"/>
<dbReference type="SUPFAM" id="SSF53697">
    <property type="entry name" value="SIS domain"/>
    <property type="match status" value="1"/>
</dbReference>
<name>A0A108U520_9GAMM</name>
<dbReference type="RefSeq" id="WP_036104288.1">
    <property type="nucleotide sequence ID" value="NZ_JAJA02000001.1"/>
</dbReference>
<dbReference type="Pfam" id="PF01418">
    <property type="entry name" value="HTH_6"/>
    <property type="match status" value="1"/>
</dbReference>
<keyword evidence="3" id="KW-0804">Transcription</keyword>
<dbReference type="InterPro" id="IPR046348">
    <property type="entry name" value="SIS_dom_sf"/>
</dbReference>
<protein>
    <submittedName>
        <fullName evidence="6">Transcriptional regulator of the myo-inositol catabolic operon</fullName>
    </submittedName>
</protein>
<accession>A0A108U520</accession>
<evidence type="ECO:0000313" key="7">
    <source>
        <dbReference type="Proteomes" id="UP000023435"/>
    </source>
</evidence>
<keyword evidence="2" id="KW-0238">DNA-binding</keyword>
<dbReference type="GeneID" id="97903714"/>
<organism evidence="6 7">
    <name type="scientific">Lysobacter capsici AZ78</name>
    <dbReference type="NCBI Taxonomy" id="1444315"/>
    <lineage>
        <taxon>Bacteria</taxon>
        <taxon>Pseudomonadati</taxon>
        <taxon>Pseudomonadota</taxon>
        <taxon>Gammaproteobacteria</taxon>
        <taxon>Lysobacterales</taxon>
        <taxon>Lysobacteraceae</taxon>
        <taxon>Lysobacter</taxon>
    </lineage>
</organism>
<dbReference type="AlphaFoldDB" id="A0A108U520"/>
<dbReference type="InterPro" id="IPR001347">
    <property type="entry name" value="SIS_dom"/>
</dbReference>
<evidence type="ECO:0000259" key="4">
    <source>
        <dbReference type="PROSITE" id="PS51071"/>
    </source>
</evidence>
<dbReference type="InterPro" id="IPR047640">
    <property type="entry name" value="RpiR-like"/>
</dbReference>
<sequence length="288" mass="32288">MSTYQGVDELMQGIAAEFDNLPRQLQSVARYIEQQRANLMVQRINEIAEGSGVHSSAVVRFAQRFGFSGFTEMQALFRNAYTEQVAPARSYQQRIRRVIEDDGGRMTSAQMALRFIDASRLGLDELAAEFDAERFQSAVDLLVKAENIYVVAVRRSFSIASYIAYALQHTNKRVHLITGLGGMHREQIRSIGKNDVLIAISFPPYGKETLFCARVARERHAKVLAVTESELGPLANYADVLLKVQEGSAFAFRALTSTICLCQALFVALTYELELKVEETNRPGEYDD</sequence>